<evidence type="ECO:0000313" key="2">
    <source>
        <dbReference type="EMBL" id="NEU94800.1"/>
    </source>
</evidence>
<feature type="region of interest" description="Disordered" evidence="1">
    <location>
        <begin position="100"/>
        <end position="122"/>
    </location>
</feature>
<gene>
    <name evidence="2" type="ORF">FNJ47_02900</name>
</gene>
<proteinExistence type="predicted"/>
<protein>
    <submittedName>
        <fullName evidence="2">Uncharacterized protein</fullName>
    </submittedName>
</protein>
<accession>A0A6P1BAX5</accession>
<dbReference type="Proteomes" id="UP000468531">
    <property type="component" value="Unassembled WGS sequence"/>
</dbReference>
<dbReference type="RefSeq" id="WP_163150457.1">
    <property type="nucleotide sequence ID" value="NZ_VKHP01000006.1"/>
</dbReference>
<comment type="caution">
    <text evidence="2">The sequence shown here is derived from an EMBL/GenBank/DDBJ whole genome shotgun (WGS) entry which is preliminary data.</text>
</comment>
<evidence type="ECO:0000256" key="1">
    <source>
        <dbReference type="SAM" id="MobiDB-lite"/>
    </source>
</evidence>
<reference evidence="2 3" key="1">
    <citation type="journal article" date="2020" name="Arch. Microbiol.">
        <title>Bradyrhizobium uaiense sp. nov., a new highly efficient cowpea symbiont.</title>
        <authorList>
            <person name="Cabral Michel D."/>
            <person name="Azarias Guimaraes A."/>
            <person name="Martins da Costa E."/>
            <person name="Soares de Carvalho T."/>
            <person name="Balsanelli E."/>
            <person name="Willems A."/>
            <person name="Maltempi de Souza E."/>
            <person name="de Souza Moreira F.M."/>
        </authorList>
    </citation>
    <scope>NUCLEOTIDE SEQUENCE [LARGE SCALE GENOMIC DNA]</scope>
    <source>
        <strain evidence="2 3">UFLA 03-164</strain>
    </source>
</reference>
<feature type="compositionally biased region" description="Low complexity" evidence="1">
    <location>
        <begin position="100"/>
        <end position="115"/>
    </location>
</feature>
<dbReference type="EMBL" id="VKHP01000006">
    <property type="protein sequence ID" value="NEU94800.1"/>
    <property type="molecule type" value="Genomic_DNA"/>
</dbReference>
<organism evidence="2 3">
    <name type="scientific">Bradyrhizobium uaiense</name>
    <dbReference type="NCBI Taxonomy" id="2594946"/>
    <lineage>
        <taxon>Bacteria</taxon>
        <taxon>Pseudomonadati</taxon>
        <taxon>Pseudomonadota</taxon>
        <taxon>Alphaproteobacteria</taxon>
        <taxon>Hyphomicrobiales</taxon>
        <taxon>Nitrobacteraceae</taxon>
        <taxon>Bradyrhizobium</taxon>
    </lineage>
</organism>
<sequence>MANVIIPPTVGRVVWFRPSEFDPITRCDQPLAAQIAYVWNDRLVNLGVLDSNGAPHGRTSITLIQAGETAPEGASYAEWMPYQQGQAAKTEAAEAKAAAVATDTATQGAGASGAESTEDANA</sequence>
<evidence type="ECO:0000313" key="3">
    <source>
        <dbReference type="Proteomes" id="UP000468531"/>
    </source>
</evidence>
<name>A0A6P1BAX5_9BRAD</name>
<keyword evidence="3" id="KW-1185">Reference proteome</keyword>
<dbReference type="AlphaFoldDB" id="A0A6P1BAX5"/>